<gene>
    <name evidence="2" type="ORF">NK125_06115</name>
</gene>
<dbReference type="RefSeq" id="WP_262065779.1">
    <property type="nucleotide sequence ID" value="NZ_JAMXOD010000006.1"/>
</dbReference>
<evidence type="ECO:0000313" key="3">
    <source>
        <dbReference type="Proteomes" id="UP001523566"/>
    </source>
</evidence>
<evidence type="ECO:0000313" key="2">
    <source>
        <dbReference type="EMBL" id="MCP1101991.1"/>
    </source>
</evidence>
<reference evidence="2 3" key="1">
    <citation type="journal article" date="2022" name="Genome Biol. Evol.">
        <title>Host diet, physiology and behaviors set the stage for Lachnospiraceae cladogenesis.</title>
        <authorList>
            <person name="Vera-Ponce De Leon A."/>
            <person name="Schneider M."/>
            <person name="Jahnes B.C."/>
            <person name="Sadowski V."/>
            <person name="Camuy-Velez L.A."/>
            <person name="Duan J."/>
            <person name="Sabree Z.L."/>
        </authorList>
    </citation>
    <scope>NUCLEOTIDE SEQUENCE [LARGE SCALE GENOMIC DNA]</scope>
    <source>
        <strain evidence="2 3">PAL113</strain>
    </source>
</reference>
<evidence type="ECO:0000256" key="1">
    <source>
        <dbReference type="SAM" id="Coils"/>
    </source>
</evidence>
<name>A0ABT1EAV2_9FIRM</name>
<dbReference type="EMBL" id="JAMZFW010000006">
    <property type="protein sequence ID" value="MCP1101991.1"/>
    <property type="molecule type" value="Genomic_DNA"/>
</dbReference>
<keyword evidence="3" id="KW-1185">Reference proteome</keyword>
<accession>A0ABT1EAV2</accession>
<organism evidence="2 3">
    <name type="scientific">Aequitasia blattaphilus</name>
    <dbReference type="NCBI Taxonomy" id="2949332"/>
    <lineage>
        <taxon>Bacteria</taxon>
        <taxon>Bacillati</taxon>
        <taxon>Bacillota</taxon>
        <taxon>Clostridia</taxon>
        <taxon>Lachnospirales</taxon>
        <taxon>Lachnospiraceae</taxon>
        <taxon>Aequitasia</taxon>
    </lineage>
</organism>
<keyword evidence="1" id="KW-0175">Coiled coil</keyword>
<feature type="coiled-coil region" evidence="1">
    <location>
        <begin position="74"/>
        <end position="122"/>
    </location>
</feature>
<sequence>MIGKVQLYYYIKKKIPVIIIQKKYGRVMGVIEEIISVNDRKKLLIFDYEFIQKCVIGLDEIAMIYEAKKEGDDFMTKEEKLEKQINELKKIEDKELVLKGKKREIKTKIQEIEKEIEEDKLVKKMELTKELTKQIEETFGEVSPESIKMVGELLQAQPGKVNRNEEHSNSM</sequence>
<protein>
    <submittedName>
        <fullName evidence="2">Uncharacterized protein</fullName>
    </submittedName>
</protein>
<dbReference type="Proteomes" id="UP001523566">
    <property type="component" value="Unassembled WGS sequence"/>
</dbReference>
<proteinExistence type="predicted"/>
<comment type="caution">
    <text evidence="2">The sequence shown here is derived from an EMBL/GenBank/DDBJ whole genome shotgun (WGS) entry which is preliminary data.</text>
</comment>